<sequence>YAVSPADLTELHVIRYEYDRDLLPLVLSNCQYRMERGQETLAEYDLPKIQQQILTRFLQGKPHITLN</sequence>
<protein>
    <submittedName>
        <fullName evidence="1">Uncharacterized protein</fullName>
    </submittedName>
</protein>
<name>A0ABD0RK08_CIRMR</name>
<organism evidence="1 2">
    <name type="scientific">Cirrhinus mrigala</name>
    <name type="common">Mrigala</name>
    <dbReference type="NCBI Taxonomy" id="683832"/>
    <lineage>
        <taxon>Eukaryota</taxon>
        <taxon>Metazoa</taxon>
        <taxon>Chordata</taxon>
        <taxon>Craniata</taxon>
        <taxon>Vertebrata</taxon>
        <taxon>Euteleostomi</taxon>
        <taxon>Actinopterygii</taxon>
        <taxon>Neopterygii</taxon>
        <taxon>Teleostei</taxon>
        <taxon>Ostariophysi</taxon>
        <taxon>Cypriniformes</taxon>
        <taxon>Cyprinidae</taxon>
        <taxon>Labeoninae</taxon>
        <taxon>Labeonini</taxon>
        <taxon>Cirrhinus</taxon>
    </lineage>
</organism>
<accession>A0ABD0RK08</accession>
<evidence type="ECO:0000313" key="1">
    <source>
        <dbReference type="EMBL" id="KAL0198681.1"/>
    </source>
</evidence>
<evidence type="ECO:0000313" key="2">
    <source>
        <dbReference type="Proteomes" id="UP001529510"/>
    </source>
</evidence>
<dbReference type="InterPro" id="IPR031248">
    <property type="entry name" value="RNF213"/>
</dbReference>
<comment type="caution">
    <text evidence="1">The sequence shown here is derived from an EMBL/GenBank/DDBJ whole genome shotgun (WGS) entry which is preliminary data.</text>
</comment>
<feature type="non-terminal residue" evidence="1">
    <location>
        <position position="67"/>
    </location>
</feature>
<dbReference type="PANTHER" id="PTHR22605">
    <property type="entry name" value="RZ-TYPE DOMAIN-CONTAINING PROTEIN"/>
    <property type="match status" value="1"/>
</dbReference>
<reference evidence="1 2" key="1">
    <citation type="submission" date="2024-05" db="EMBL/GenBank/DDBJ databases">
        <title>Genome sequencing and assembly of Indian major carp, Cirrhinus mrigala (Hamilton, 1822).</title>
        <authorList>
            <person name="Mohindra V."/>
            <person name="Chowdhury L.M."/>
            <person name="Lal K."/>
            <person name="Jena J.K."/>
        </authorList>
    </citation>
    <scope>NUCLEOTIDE SEQUENCE [LARGE SCALE GENOMIC DNA]</scope>
    <source>
        <strain evidence="1">CM1030</strain>
        <tissue evidence="1">Blood</tissue>
    </source>
</reference>
<dbReference type="AlphaFoldDB" id="A0ABD0RK08"/>
<proteinExistence type="predicted"/>
<dbReference type="PANTHER" id="PTHR22605:SF18">
    <property type="entry name" value="E3 UBIQUITIN-PROTEIN LIGASE RNF213-ALPHA"/>
    <property type="match status" value="1"/>
</dbReference>
<dbReference type="EMBL" id="JAMKFB020000003">
    <property type="protein sequence ID" value="KAL0198681.1"/>
    <property type="molecule type" value="Genomic_DNA"/>
</dbReference>
<gene>
    <name evidence="1" type="ORF">M9458_007221</name>
</gene>
<feature type="non-terminal residue" evidence="1">
    <location>
        <position position="1"/>
    </location>
</feature>
<keyword evidence="2" id="KW-1185">Reference proteome</keyword>
<dbReference type="Proteomes" id="UP001529510">
    <property type="component" value="Unassembled WGS sequence"/>
</dbReference>